<keyword evidence="2" id="KW-1185">Reference proteome</keyword>
<dbReference type="Proteomes" id="UP001519343">
    <property type="component" value="Unassembled WGS sequence"/>
</dbReference>
<accession>A0ABS4GIW7</accession>
<comment type="caution">
    <text evidence="1">The sequence shown here is derived from an EMBL/GenBank/DDBJ whole genome shotgun (WGS) entry which is preliminary data.</text>
</comment>
<protein>
    <submittedName>
        <fullName evidence="1">Zn-ribbon and HTH transcriptional regulator</fullName>
    </submittedName>
</protein>
<evidence type="ECO:0000313" key="2">
    <source>
        <dbReference type="Proteomes" id="UP001519343"/>
    </source>
</evidence>
<organism evidence="1 2">
    <name type="scientific">Ammoniphilus resinae</name>
    <dbReference type="NCBI Taxonomy" id="861532"/>
    <lineage>
        <taxon>Bacteria</taxon>
        <taxon>Bacillati</taxon>
        <taxon>Bacillota</taxon>
        <taxon>Bacilli</taxon>
        <taxon>Bacillales</taxon>
        <taxon>Paenibacillaceae</taxon>
        <taxon>Aneurinibacillus group</taxon>
        <taxon>Ammoniphilus</taxon>
    </lineage>
</organism>
<reference evidence="1 2" key="1">
    <citation type="submission" date="2021-03" db="EMBL/GenBank/DDBJ databases">
        <title>Genomic Encyclopedia of Type Strains, Phase IV (KMG-IV): sequencing the most valuable type-strain genomes for metagenomic binning, comparative biology and taxonomic classification.</title>
        <authorList>
            <person name="Goeker M."/>
        </authorList>
    </citation>
    <scope>NUCLEOTIDE SEQUENCE [LARGE SCALE GENOMIC DNA]</scope>
    <source>
        <strain evidence="1 2">DSM 24738</strain>
    </source>
</reference>
<proteinExistence type="predicted"/>
<dbReference type="EMBL" id="JAGGKT010000001">
    <property type="protein sequence ID" value="MBP1930037.1"/>
    <property type="molecule type" value="Genomic_DNA"/>
</dbReference>
<gene>
    <name evidence="1" type="ORF">J2Z37_000024</name>
</gene>
<sequence length="152" mass="17530">MRNVVINKLARLVFTEQQLMGYWKRHGQELEFKSLTNEQLMALAKKMYEESSHTALEQHVLGRGWRTDADIEGKMLADDDSDPSIHIEVIDTSQDGSATKILVDRVMQVRCKSCQFEFYIEDHVNTDEQKIQCPSCGGEVETVKQKRIINRV</sequence>
<evidence type="ECO:0000313" key="1">
    <source>
        <dbReference type="EMBL" id="MBP1930037.1"/>
    </source>
</evidence>
<name>A0ABS4GIW7_9BACL</name>
<dbReference type="RefSeq" id="WP_209807722.1">
    <property type="nucleotide sequence ID" value="NZ_JAGGKT010000001.1"/>
</dbReference>